<evidence type="ECO:0000256" key="1">
    <source>
        <dbReference type="SAM" id="SignalP"/>
    </source>
</evidence>
<keyword evidence="1" id="KW-0732">Signal</keyword>
<evidence type="ECO:0000259" key="2">
    <source>
        <dbReference type="Pfam" id="PF01551"/>
    </source>
</evidence>
<name>A0A4R6DIA3_9MICO</name>
<dbReference type="Gene3D" id="2.70.70.10">
    <property type="entry name" value="Glucose Permease (Domain IIA)"/>
    <property type="match status" value="1"/>
</dbReference>
<feature type="signal peptide" evidence="1">
    <location>
        <begin position="1"/>
        <end position="23"/>
    </location>
</feature>
<comment type="caution">
    <text evidence="3">The sequence shown here is derived from an EMBL/GenBank/DDBJ whole genome shotgun (WGS) entry which is preliminary data.</text>
</comment>
<dbReference type="PANTHER" id="PTHR21666">
    <property type="entry name" value="PEPTIDASE-RELATED"/>
    <property type="match status" value="1"/>
</dbReference>
<dbReference type="PANTHER" id="PTHR21666:SF270">
    <property type="entry name" value="MUREIN HYDROLASE ACTIVATOR ENVC"/>
    <property type="match status" value="1"/>
</dbReference>
<protein>
    <submittedName>
        <fullName evidence="3">Murein DD-endopeptidase MepM/ murein hydrolase activator NlpD</fullName>
    </submittedName>
</protein>
<organism evidence="3 4">
    <name type="scientific">Curtobacterium flaccumfaciens</name>
    <dbReference type="NCBI Taxonomy" id="2035"/>
    <lineage>
        <taxon>Bacteria</taxon>
        <taxon>Bacillati</taxon>
        <taxon>Actinomycetota</taxon>
        <taxon>Actinomycetes</taxon>
        <taxon>Micrococcales</taxon>
        <taxon>Microbacteriaceae</taxon>
        <taxon>Curtobacterium</taxon>
    </lineage>
</organism>
<evidence type="ECO:0000313" key="4">
    <source>
        <dbReference type="Proteomes" id="UP000295764"/>
    </source>
</evidence>
<dbReference type="SUPFAM" id="SSF51261">
    <property type="entry name" value="Duplicated hybrid motif"/>
    <property type="match status" value="1"/>
</dbReference>
<dbReference type="InterPro" id="IPR016047">
    <property type="entry name" value="M23ase_b-sheet_dom"/>
</dbReference>
<dbReference type="InterPro" id="IPR011055">
    <property type="entry name" value="Dup_hybrid_motif"/>
</dbReference>
<gene>
    <name evidence="3" type="ORF">EDF64_105222</name>
</gene>
<dbReference type="AlphaFoldDB" id="A0A4R6DIA3"/>
<dbReference type="OrthoDB" id="1099523at2"/>
<dbReference type="GO" id="GO:0004222">
    <property type="term" value="F:metalloendopeptidase activity"/>
    <property type="evidence" value="ECO:0007669"/>
    <property type="project" value="TreeGrafter"/>
</dbReference>
<evidence type="ECO:0000313" key="3">
    <source>
        <dbReference type="EMBL" id="TDN44387.1"/>
    </source>
</evidence>
<feature type="chain" id="PRO_5039519925" evidence="1">
    <location>
        <begin position="24"/>
        <end position="224"/>
    </location>
</feature>
<dbReference type="RefSeq" id="WP_133519787.1">
    <property type="nucleotide sequence ID" value="NZ_SNVW01000005.1"/>
</dbReference>
<proteinExistence type="predicted"/>
<dbReference type="EMBL" id="SNVW01000005">
    <property type="protein sequence ID" value="TDN44387.1"/>
    <property type="molecule type" value="Genomic_DNA"/>
</dbReference>
<keyword evidence="3" id="KW-0378">Hydrolase</keyword>
<dbReference type="InterPro" id="IPR050570">
    <property type="entry name" value="Cell_wall_metabolism_enzyme"/>
</dbReference>
<feature type="domain" description="M23ase beta-sheet core" evidence="2">
    <location>
        <begin position="112"/>
        <end position="212"/>
    </location>
</feature>
<sequence>MDASTGAAAVMVLFASAALPAHTAAAATPEAVVAPALNGQSLTVAASALDPTLQRDGFTVTTRAAAAVAQQSSAPAPGASKPGAVQWPFPGGAPLSSGFGYRLAPCATCSTNHQGLDLVPGAGTPIQVVADGVVRIAGRHSEFGQYAVIDHRVNGRLVSTLYAHMVIGSSPLSAGQLVTAGDLVGLVGSSGRSTGAHLHFEVRANGTTPIDPAAWLRANAARMS</sequence>
<dbReference type="CDD" id="cd12797">
    <property type="entry name" value="M23_peptidase"/>
    <property type="match status" value="1"/>
</dbReference>
<reference evidence="3 4" key="1">
    <citation type="submission" date="2019-03" db="EMBL/GenBank/DDBJ databases">
        <title>Genomic analyses of the natural microbiome of Caenorhabditis elegans.</title>
        <authorList>
            <person name="Samuel B."/>
        </authorList>
    </citation>
    <scope>NUCLEOTIDE SEQUENCE [LARGE SCALE GENOMIC DNA]</scope>
    <source>
        <strain evidence="3 4">JUb65</strain>
    </source>
</reference>
<accession>A0A4R6DIA3</accession>
<dbReference type="Proteomes" id="UP000295764">
    <property type="component" value="Unassembled WGS sequence"/>
</dbReference>
<dbReference type="Pfam" id="PF01551">
    <property type="entry name" value="Peptidase_M23"/>
    <property type="match status" value="1"/>
</dbReference>